<dbReference type="InterPro" id="IPR036390">
    <property type="entry name" value="WH_DNA-bd_sf"/>
</dbReference>
<feature type="domain" description="O-methyltransferase dimerisation" evidence="5">
    <location>
        <begin position="42"/>
        <end position="113"/>
    </location>
</feature>
<dbReference type="GO" id="GO:0008171">
    <property type="term" value="F:O-methyltransferase activity"/>
    <property type="evidence" value="ECO:0007669"/>
    <property type="project" value="InterPro"/>
</dbReference>
<dbReference type="InterPro" id="IPR029063">
    <property type="entry name" value="SAM-dependent_MTases_sf"/>
</dbReference>
<dbReference type="PIRSF" id="PIRSF005739">
    <property type="entry name" value="O-mtase"/>
    <property type="match status" value="1"/>
</dbReference>
<dbReference type="SUPFAM" id="SSF46785">
    <property type="entry name" value="Winged helix' DNA-binding domain"/>
    <property type="match status" value="1"/>
</dbReference>
<dbReference type="Pfam" id="PF08100">
    <property type="entry name" value="Dimerisation"/>
    <property type="match status" value="1"/>
</dbReference>
<keyword evidence="1 6" id="KW-0489">Methyltransferase</keyword>
<sequence>MPLQKYNLKNQLLTILRKLHVQFVQLPQRMLSTPSYFIDVENQFWQYRALNIVVKKNVAEELDSGVQTIEMLAQLTQSNADQLYRLMRFLASFGVFLEYPGRRFAHTERSRRLSSNHPKSIKPQIILQNSRQMIAPLVVRPETSVEEQRSLFAKHHNTDFFNYLNENRCFNYTFTRSLTTTERSSQRNFSADVDWSKFKRIFDIGGAVGVSSVGILEQNKELIVTVFDRANVIESAKKYWRQRGMENALLDRLHFAEGNPLVSKLPQAKSSNDLYFLAAIVPMLNDSQMINLLRSIVSASAPFVCTTAIVDIILPTKQNDKYLCAADFQTMLTTQGRQRTLLEWKSIAELAGLTVDEVVKTRTQSSVIILRA</sequence>
<dbReference type="EC" id="2.1.1.-" evidence="6"/>
<keyword evidence="2 6" id="KW-0808">Transferase</keyword>
<dbReference type="GO" id="GO:0032259">
    <property type="term" value="P:methylation"/>
    <property type="evidence" value="ECO:0007669"/>
    <property type="project" value="UniProtKB-KW"/>
</dbReference>
<dbReference type="PROSITE" id="PS51683">
    <property type="entry name" value="SAM_OMT_II"/>
    <property type="match status" value="1"/>
</dbReference>
<feature type="domain" description="O-methyltransferase C-terminal" evidence="4">
    <location>
        <begin position="145"/>
        <end position="352"/>
    </location>
</feature>
<dbReference type="Proteomes" id="UP000441399">
    <property type="component" value="Unassembled WGS sequence"/>
</dbReference>
<proteinExistence type="predicted"/>
<keyword evidence="7" id="KW-1185">Reference proteome</keyword>
<dbReference type="InterPro" id="IPR016461">
    <property type="entry name" value="COMT-like"/>
</dbReference>
<evidence type="ECO:0000256" key="3">
    <source>
        <dbReference type="ARBA" id="ARBA00022691"/>
    </source>
</evidence>
<dbReference type="Gene3D" id="1.10.10.10">
    <property type="entry name" value="Winged helix-like DNA-binding domain superfamily/Winged helix DNA-binding domain"/>
    <property type="match status" value="1"/>
</dbReference>
<dbReference type="InterPro" id="IPR001077">
    <property type="entry name" value="COMT_C"/>
</dbReference>
<keyword evidence="3" id="KW-0949">S-adenosyl-L-methionine</keyword>
<evidence type="ECO:0000256" key="1">
    <source>
        <dbReference type="ARBA" id="ARBA00022603"/>
    </source>
</evidence>
<dbReference type="InterPro" id="IPR012967">
    <property type="entry name" value="COMT_dimerisation"/>
</dbReference>
<evidence type="ECO:0000256" key="2">
    <source>
        <dbReference type="ARBA" id="ARBA00022679"/>
    </source>
</evidence>
<dbReference type="InterPro" id="IPR036388">
    <property type="entry name" value="WH-like_DNA-bd_sf"/>
</dbReference>
<evidence type="ECO:0000313" key="7">
    <source>
        <dbReference type="Proteomes" id="UP000441399"/>
    </source>
</evidence>
<dbReference type="PANTHER" id="PTHR43712">
    <property type="entry name" value="PUTATIVE (AFU_ORTHOLOGUE AFUA_4G14580)-RELATED"/>
    <property type="match status" value="1"/>
</dbReference>
<evidence type="ECO:0000259" key="5">
    <source>
        <dbReference type="Pfam" id="PF08100"/>
    </source>
</evidence>
<dbReference type="EMBL" id="CACSIO010000010">
    <property type="protein sequence ID" value="CAA0103527.1"/>
    <property type="molecule type" value="Genomic_DNA"/>
</dbReference>
<accession>A0A5S9PHB1</accession>
<dbReference type="AlphaFoldDB" id="A0A5S9PHB1"/>
<organism evidence="6 7">
    <name type="scientific">BD1-7 clade bacterium</name>
    <dbReference type="NCBI Taxonomy" id="2029982"/>
    <lineage>
        <taxon>Bacteria</taxon>
        <taxon>Pseudomonadati</taxon>
        <taxon>Pseudomonadota</taxon>
        <taxon>Gammaproteobacteria</taxon>
        <taxon>Cellvibrionales</taxon>
        <taxon>Spongiibacteraceae</taxon>
        <taxon>BD1-7 clade</taxon>
    </lineage>
</organism>
<gene>
    <name evidence="6" type="primary">tcmN</name>
    <name evidence="6" type="ORF">OPDIPICF_04547</name>
</gene>
<dbReference type="SUPFAM" id="SSF53335">
    <property type="entry name" value="S-adenosyl-L-methionine-dependent methyltransferases"/>
    <property type="match status" value="1"/>
</dbReference>
<dbReference type="Pfam" id="PF00891">
    <property type="entry name" value="Methyltransf_2"/>
    <property type="match status" value="1"/>
</dbReference>
<reference evidence="6 7" key="1">
    <citation type="submission" date="2019-11" db="EMBL/GenBank/DDBJ databases">
        <authorList>
            <person name="Holert J."/>
        </authorList>
    </citation>
    <scope>NUCLEOTIDE SEQUENCE [LARGE SCALE GENOMIC DNA]</scope>
    <source>
        <strain evidence="6">SB11_3</strain>
    </source>
</reference>
<name>A0A5S9PHB1_9GAMM</name>
<evidence type="ECO:0000313" key="6">
    <source>
        <dbReference type="EMBL" id="CAA0103527.1"/>
    </source>
</evidence>
<protein>
    <submittedName>
        <fullName evidence="6">Multifunctional cyclase-dehydratase-3-O-methyl transferase TcmN</fullName>
        <ecNumber evidence="6">2.1.1.-</ecNumber>
    </submittedName>
</protein>
<dbReference type="Gene3D" id="3.40.50.150">
    <property type="entry name" value="Vaccinia Virus protein VP39"/>
    <property type="match status" value="1"/>
</dbReference>
<dbReference type="PANTHER" id="PTHR43712:SF2">
    <property type="entry name" value="O-METHYLTRANSFERASE CICE"/>
    <property type="match status" value="1"/>
</dbReference>
<evidence type="ECO:0000259" key="4">
    <source>
        <dbReference type="Pfam" id="PF00891"/>
    </source>
</evidence>